<dbReference type="Gene3D" id="3.30.70.270">
    <property type="match status" value="1"/>
</dbReference>
<dbReference type="GO" id="GO:0052621">
    <property type="term" value="F:diguanylate cyclase activity"/>
    <property type="evidence" value="ECO:0007669"/>
    <property type="project" value="UniProtKB-EC"/>
</dbReference>
<gene>
    <name evidence="7" type="ORF">QF118_08620</name>
</gene>
<dbReference type="EMBL" id="CP124616">
    <property type="protein sequence ID" value="WGW05596.1"/>
    <property type="molecule type" value="Genomic_DNA"/>
</dbReference>
<keyword evidence="7" id="KW-0808">Transferase</keyword>
<evidence type="ECO:0000256" key="3">
    <source>
        <dbReference type="PROSITE-ProRule" id="PRU00169"/>
    </source>
</evidence>
<feature type="region of interest" description="Disordered" evidence="4">
    <location>
        <begin position="460"/>
        <end position="483"/>
    </location>
</feature>
<protein>
    <recommendedName>
        <fullName evidence="1">diguanylate cyclase</fullName>
        <ecNumber evidence="1">2.7.7.65</ecNumber>
    </recommendedName>
</protein>
<sequence length="483" mass="52595">MTGRILVVDAVPTNRIILRVKLSAAFYEVSQAASGRAALSMFRRSRPDMVIVAADLPDTTGRALIAKLRLAAGDPRLPVVLLHDDASADERLASLAAGADDVLSKPLDDLVMLARLRSLLRARDAEAELQLRDDTRRALGLAEQVSEFETPALIRLVPTGKMPVARSLQAELRHRMTDQIELTPPDEALRFKKVPPDVVVILEGDGAQGAGLSLLPQLRSNREMRHAALIYVAQPDQRQEAASALDMGANDLLGAGPDPEELALRLKKQISRKRTNDRLRANMQDGLRAAVCDPLTGLYNRRYALPHLNRLAERAETQGRDYALLLLDLDHFKSVNDTHGHAAGDAVLQAVSKRLIDNLRAADLVARFGGEEFLVAMPDATRERARMTAERLCRLMEQSPLALPNGETIKVTLSIGVAIGKAGQGDEPAALIEAADRALYAAKDKGRNTVVMGDTVHPLRPRAERPRALAPSIKETGRTANGR</sequence>
<dbReference type="Pfam" id="PF00072">
    <property type="entry name" value="Response_reg"/>
    <property type="match status" value="1"/>
</dbReference>
<dbReference type="SMART" id="SM00448">
    <property type="entry name" value="REC"/>
    <property type="match status" value="1"/>
</dbReference>
<organism evidence="7 8">
    <name type="scientific">Tropicibacter oceani</name>
    <dbReference type="NCBI Taxonomy" id="3058420"/>
    <lineage>
        <taxon>Bacteria</taxon>
        <taxon>Pseudomonadati</taxon>
        <taxon>Pseudomonadota</taxon>
        <taxon>Alphaproteobacteria</taxon>
        <taxon>Rhodobacterales</taxon>
        <taxon>Roseobacteraceae</taxon>
        <taxon>Tropicibacter</taxon>
    </lineage>
</organism>
<dbReference type="PROSITE" id="PS50110">
    <property type="entry name" value="RESPONSE_REGULATORY"/>
    <property type="match status" value="1"/>
</dbReference>
<dbReference type="InterPro" id="IPR001789">
    <property type="entry name" value="Sig_transdc_resp-reg_receiver"/>
</dbReference>
<evidence type="ECO:0000256" key="2">
    <source>
        <dbReference type="ARBA" id="ARBA00034247"/>
    </source>
</evidence>
<dbReference type="PANTHER" id="PTHR45138:SF9">
    <property type="entry name" value="DIGUANYLATE CYCLASE DGCM-RELATED"/>
    <property type="match status" value="1"/>
</dbReference>
<evidence type="ECO:0000259" key="6">
    <source>
        <dbReference type="PROSITE" id="PS50887"/>
    </source>
</evidence>
<dbReference type="SUPFAM" id="SSF55073">
    <property type="entry name" value="Nucleotide cyclase"/>
    <property type="match status" value="1"/>
</dbReference>
<comment type="caution">
    <text evidence="3">Lacks conserved residue(s) required for the propagation of feature annotation.</text>
</comment>
<keyword evidence="7" id="KW-0548">Nucleotidyltransferase</keyword>
<accession>A0ABY8QNJ8</accession>
<dbReference type="InterPro" id="IPR029787">
    <property type="entry name" value="Nucleotide_cyclase"/>
</dbReference>
<dbReference type="InterPro" id="IPR043128">
    <property type="entry name" value="Rev_trsase/Diguanyl_cyclase"/>
</dbReference>
<dbReference type="Gene3D" id="3.40.50.2300">
    <property type="match status" value="1"/>
</dbReference>
<evidence type="ECO:0000259" key="5">
    <source>
        <dbReference type="PROSITE" id="PS50110"/>
    </source>
</evidence>
<dbReference type="RefSeq" id="WP_282302220.1">
    <property type="nucleotide sequence ID" value="NZ_CP124616.1"/>
</dbReference>
<dbReference type="SUPFAM" id="SSF52172">
    <property type="entry name" value="CheY-like"/>
    <property type="match status" value="2"/>
</dbReference>
<dbReference type="Proteomes" id="UP001241605">
    <property type="component" value="Chromosome"/>
</dbReference>
<evidence type="ECO:0000313" key="7">
    <source>
        <dbReference type="EMBL" id="WGW05596.1"/>
    </source>
</evidence>
<evidence type="ECO:0000313" key="8">
    <source>
        <dbReference type="Proteomes" id="UP001241605"/>
    </source>
</evidence>
<dbReference type="InterPro" id="IPR011006">
    <property type="entry name" value="CheY-like_superfamily"/>
</dbReference>
<dbReference type="CDD" id="cd01949">
    <property type="entry name" value="GGDEF"/>
    <property type="match status" value="1"/>
</dbReference>
<dbReference type="InterPro" id="IPR000160">
    <property type="entry name" value="GGDEF_dom"/>
</dbReference>
<comment type="catalytic activity">
    <reaction evidence="2">
        <text>2 GTP = 3',3'-c-di-GMP + 2 diphosphate</text>
        <dbReference type="Rhea" id="RHEA:24898"/>
        <dbReference type="ChEBI" id="CHEBI:33019"/>
        <dbReference type="ChEBI" id="CHEBI:37565"/>
        <dbReference type="ChEBI" id="CHEBI:58805"/>
        <dbReference type="EC" id="2.7.7.65"/>
    </reaction>
</comment>
<dbReference type="InterPro" id="IPR050469">
    <property type="entry name" value="Diguanylate_Cyclase"/>
</dbReference>
<feature type="domain" description="Response regulatory" evidence="5">
    <location>
        <begin position="4"/>
        <end position="120"/>
    </location>
</feature>
<reference evidence="7 8" key="1">
    <citation type="submission" date="2023-05" db="EMBL/GenBank/DDBJ databases">
        <title>YMD87, complete Genome.</title>
        <authorList>
            <person name="Zhang J."/>
            <person name="Xu X."/>
        </authorList>
    </citation>
    <scope>NUCLEOTIDE SEQUENCE [LARGE SCALE GENOMIC DNA]</scope>
    <source>
        <strain evidence="7 8">YMD87</strain>
    </source>
</reference>
<feature type="domain" description="GGDEF" evidence="6">
    <location>
        <begin position="320"/>
        <end position="455"/>
    </location>
</feature>
<dbReference type="NCBIfam" id="TIGR00254">
    <property type="entry name" value="GGDEF"/>
    <property type="match status" value="1"/>
</dbReference>
<dbReference type="CDD" id="cd00156">
    <property type="entry name" value="REC"/>
    <property type="match status" value="1"/>
</dbReference>
<dbReference type="EC" id="2.7.7.65" evidence="1"/>
<dbReference type="SMART" id="SM00267">
    <property type="entry name" value="GGDEF"/>
    <property type="match status" value="1"/>
</dbReference>
<name>A0ABY8QNJ8_9RHOB</name>
<dbReference type="Pfam" id="PF00990">
    <property type="entry name" value="GGDEF"/>
    <property type="match status" value="1"/>
</dbReference>
<dbReference type="PANTHER" id="PTHR45138">
    <property type="entry name" value="REGULATORY COMPONENTS OF SENSORY TRANSDUCTION SYSTEM"/>
    <property type="match status" value="1"/>
</dbReference>
<keyword evidence="8" id="KW-1185">Reference proteome</keyword>
<proteinExistence type="predicted"/>
<evidence type="ECO:0000256" key="4">
    <source>
        <dbReference type="SAM" id="MobiDB-lite"/>
    </source>
</evidence>
<dbReference type="PROSITE" id="PS50887">
    <property type="entry name" value="GGDEF"/>
    <property type="match status" value="1"/>
</dbReference>
<evidence type="ECO:0000256" key="1">
    <source>
        <dbReference type="ARBA" id="ARBA00012528"/>
    </source>
</evidence>